<keyword evidence="2" id="KW-0238">DNA-binding</keyword>
<evidence type="ECO:0000259" key="1">
    <source>
        <dbReference type="PROSITE" id="PS50943"/>
    </source>
</evidence>
<dbReference type="SMART" id="SM00530">
    <property type="entry name" value="HTH_XRE"/>
    <property type="match status" value="1"/>
</dbReference>
<reference evidence="2" key="1">
    <citation type="journal article" date="2021" name="Proc. Natl. Acad. Sci. U.S.A.">
        <title>A Catalog of Tens of Thousands of Viruses from Human Metagenomes Reveals Hidden Associations with Chronic Diseases.</title>
        <authorList>
            <person name="Tisza M.J."/>
            <person name="Buck C.B."/>
        </authorList>
    </citation>
    <scope>NUCLEOTIDE SEQUENCE</scope>
    <source>
        <strain evidence="2">Ct0uL16</strain>
    </source>
</reference>
<evidence type="ECO:0000313" key="2">
    <source>
        <dbReference type="EMBL" id="DAE14226.1"/>
    </source>
</evidence>
<sequence length="84" mass="9630">MAIRILLSRKLGEVRWTQADLSRKTGIRPATISEMYNEVCSRINLEHLDLICEALNCSLSEILVYEPSKIRITNDRTRNGAIKK</sequence>
<name>A0A8S5Q5B1_9CAUD</name>
<dbReference type="EMBL" id="BK015578">
    <property type="protein sequence ID" value="DAE14226.1"/>
    <property type="molecule type" value="Genomic_DNA"/>
</dbReference>
<protein>
    <submittedName>
        <fullName evidence="2">Cro/C1-type HTH DNA-binding domain protein</fullName>
    </submittedName>
</protein>
<dbReference type="Pfam" id="PF13443">
    <property type="entry name" value="HTH_26"/>
    <property type="match status" value="1"/>
</dbReference>
<dbReference type="PROSITE" id="PS50943">
    <property type="entry name" value="HTH_CROC1"/>
    <property type="match status" value="1"/>
</dbReference>
<dbReference type="Gene3D" id="1.10.260.40">
    <property type="entry name" value="lambda repressor-like DNA-binding domains"/>
    <property type="match status" value="1"/>
</dbReference>
<feature type="domain" description="HTH cro/C1-type" evidence="1">
    <location>
        <begin position="16"/>
        <end position="62"/>
    </location>
</feature>
<dbReference type="InterPro" id="IPR010982">
    <property type="entry name" value="Lambda_DNA-bd_dom_sf"/>
</dbReference>
<dbReference type="InterPro" id="IPR001387">
    <property type="entry name" value="Cro/C1-type_HTH"/>
</dbReference>
<dbReference type="GO" id="GO:0003677">
    <property type="term" value="F:DNA binding"/>
    <property type="evidence" value="ECO:0007669"/>
    <property type="project" value="UniProtKB-KW"/>
</dbReference>
<accession>A0A8S5Q5B1</accession>
<dbReference type="SUPFAM" id="SSF47413">
    <property type="entry name" value="lambda repressor-like DNA-binding domains"/>
    <property type="match status" value="1"/>
</dbReference>
<proteinExistence type="predicted"/>
<organism evidence="2">
    <name type="scientific">Siphoviridae sp. ct0uL16</name>
    <dbReference type="NCBI Taxonomy" id="2825299"/>
    <lineage>
        <taxon>Viruses</taxon>
        <taxon>Duplodnaviria</taxon>
        <taxon>Heunggongvirae</taxon>
        <taxon>Uroviricota</taxon>
        <taxon>Caudoviricetes</taxon>
    </lineage>
</organism>
<dbReference type="CDD" id="cd00093">
    <property type="entry name" value="HTH_XRE"/>
    <property type="match status" value="1"/>
</dbReference>